<dbReference type="KEGG" id="fya:KMW28_13715"/>
<organism evidence="2 3">
    <name type="scientific">Flammeovirga yaeyamensis</name>
    <dbReference type="NCBI Taxonomy" id="367791"/>
    <lineage>
        <taxon>Bacteria</taxon>
        <taxon>Pseudomonadati</taxon>
        <taxon>Bacteroidota</taxon>
        <taxon>Cytophagia</taxon>
        <taxon>Cytophagales</taxon>
        <taxon>Flammeovirgaceae</taxon>
        <taxon>Flammeovirga</taxon>
    </lineage>
</organism>
<sequence>MSQLNLSQRKQLEYLLQHGGAKKRIAQILGIHLSTLYREIKRNSVDGKYVAEKANTLAVARKKVVGSLPKIKRTKTIKRTNRYELYADRRHIYWHSDTPWTRKTYFIIRWYFGGKYHRYKIRLGWEKTHHYKNDVPVLKELMVLMLKTRKPNKYLTFKVERREEKAKNEMMNKYVRVVFYKYARGA</sequence>
<dbReference type="Proteomes" id="UP000678679">
    <property type="component" value="Chromosome 1"/>
</dbReference>
<evidence type="ECO:0000313" key="3">
    <source>
        <dbReference type="Proteomes" id="UP000678679"/>
    </source>
</evidence>
<dbReference type="RefSeq" id="WP_215585740.1">
    <property type="nucleotide sequence ID" value="NZ_CP076132.1"/>
</dbReference>
<keyword evidence="3" id="KW-1185">Reference proteome</keyword>
<name>A0AAX1MZN1_9BACT</name>
<evidence type="ECO:0000259" key="1">
    <source>
        <dbReference type="Pfam" id="PF13936"/>
    </source>
</evidence>
<gene>
    <name evidence="2" type="ORF">KMW28_13715</name>
</gene>
<reference evidence="2 3" key="1">
    <citation type="submission" date="2021-05" db="EMBL/GenBank/DDBJ databases">
        <title>Comparative genomic studies on the polysaccharide-degrading batcterial strains of the Flammeovirga genus.</title>
        <authorList>
            <person name="Zewei F."/>
            <person name="Zheng Z."/>
            <person name="Yu L."/>
            <person name="Ruyue G."/>
            <person name="Yanhong M."/>
            <person name="Yuanyuan C."/>
            <person name="Jingyan G."/>
            <person name="Wenjun H."/>
        </authorList>
    </citation>
    <scope>NUCLEOTIDE SEQUENCE [LARGE SCALE GENOMIC DNA]</scope>
    <source>
        <strain evidence="2 3">NBRC:100898</strain>
    </source>
</reference>
<accession>A0AAX1MZN1</accession>
<evidence type="ECO:0000313" key="2">
    <source>
        <dbReference type="EMBL" id="QWG00709.1"/>
    </source>
</evidence>
<feature type="domain" description="Transposase IS30-like HTH" evidence="1">
    <location>
        <begin position="2"/>
        <end position="43"/>
    </location>
</feature>
<proteinExistence type="predicted"/>
<dbReference type="AlphaFoldDB" id="A0AAX1MZN1"/>
<dbReference type="InterPro" id="IPR025246">
    <property type="entry name" value="IS30-like_HTH"/>
</dbReference>
<dbReference type="Gene3D" id="1.10.10.60">
    <property type="entry name" value="Homeodomain-like"/>
    <property type="match status" value="1"/>
</dbReference>
<protein>
    <submittedName>
        <fullName evidence="2">Helix-turn-helix domain-containing protein</fullName>
    </submittedName>
</protein>
<dbReference type="EMBL" id="CP076132">
    <property type="protein sequence ID" value="QWG00709.1"/>
    <property type="molecule type" value="Genomic_DNA"/>
</dbReference>
<dbReference type="Pfam" id="PF13936">
    <property type="entry name" value="HTH_38"/>
    <property type="match status" value="1"/>
</dbReference>